<protein>
    <submittedName>
        <fullName evidence="2">Uncharacterized protein</fullName>
    </submittedName>
</protein>
<dbReference type="EMBL" id="FJOF01000002">
    <property type="protein sequence ID" value="CZR36050.1"/>
    <property type="molecule type" value="Genomic_DNA"/>
</dbReference>
<dbReference type="VEuPathDB" id="FungiDB:FPRO_03690"/>
<gene>
    <name evidence="2" type="ORF">FPRO_03690</name>
</gene>
<dbReference type="GeneID" id="42048575"/>
<evidence type="ECO:0000313" key="3">
    <source>
        <dbReference type="Proteomes" id="UP000183971"/>
    </source>
</evidence>
<keyword evidence="3" id="KW-1185">Reference proteome</keyword>
<feature type="chain" id="PRO_5009874944" evidence="1">
    <location>
        <begin position="24"/>
        <end position="62"/>
    </location>
</feature>
<name>A0A1L7V9R4_FUSPR</name>
<sequence length="62" mass="6538">MSNLPQPILLCPLQPIFFVTAWAVQPLEPLLVVSAPEHATKVPLVLTGSTSSVGLEKSLGNS</sequence>
<evidence type="ECO:0000256" key="1">
    <source>
        <dbReference type="SAM" id="SignalP"/>
    </source>
</evidence>
<organism evidence="2 3">
    <name type="scientific">Fusarium proliferatum (strain ET1)</name>
    <name type="common">Orchid endophyte fungus</name>
    <dbReference type="NCBI Taxonomy" id="1227346"/>
    <lineage>
        <taxon>Eukaryota</taxon>
        <taxon>Fungi</taxon>
        <taxon>Dikarya</taxon>
        <taxon>Ascomycota</taxon>
        <taxon>Pezizomycotina</taxon>
        <taxon>Sordariomycetes</taxon>
        <taxon>Hypocreomycetidae</taxon>
        <taxon>Hypocreales</taxon>
        <taxon>Nectriaceae</taxon>
        <taxon>Fusarium</taxon>
        <taxon>Fusarium fujikuroi species complex</taxon>
    </lineage>
</organism>
<comment type="caution">
    <text evidence="2">The sequence shown here is derived from an EMBL/GenBank/DDBJ whole genome shotgun (WGS) entry which is preliminary data.</text>
</comment>
<dbReference type="RefSeq" id="XP_031076643.1">
    <property type="nucleotide sequence ID" value="XM_031226070.1"/>
</dbReference>
<evidence type="ECO:0000313" key="2">
    <source>
        <dbReference type="EMBL" id="CZR36050.1"/>
    </source>
</evidence>
<accession>A0A1L7V9R4</accession>
<reference evidence="3" key="1">
    <citation type="journal article" date="2016" name="Genome Biol. Evol.">
        <title>Comparative 'omics' of the Fusarium fujikuroi species complex highlights differences in genetic potential and metabolite synthesis.</title>
        <authorList>
            <person name="Niehaus E.-M."/>
            <person name="Muensterkoetter M."/>
            <person name="Proctor R.H."/>
            <person name="Brown D.W."/>
            <person name="Sharon A."/>
            <person name="Idan Y."/>
            <person name="Oren-Young L."/>
            <person name="Sieber C.M."/>
            <person name="Novak O."/>
            <person name="Pencik A."/>
            <person name="Tarkowska D."/>
            <person name="Hromadova K."/>
            <person name="Freeman S."/>
            <person name="Maymon M."/>
            <person name="Elazar M."/>
            <person name="Youssef S.A."/>
            <person name="El-Shabrawy E.S.M."/>
            <person name="Shalaby A.B.A."/>
            <person name="Houterman P."/>
            <person name="Brock N.L."/>
            <person name="Burkhardt I."/>
            <person name="Tsavkelova E.A."/>
            <person name="Dickschat J.S."/>
            <person name="Galuszka P."/>
            <person name="Gueldener U."/>
            <person name="Tudzynski B."/>
        </authorList>
    </citation>
    <scope>NUCLEOTIDE SEQUENCE [LARGE SCALE GENOMIC DNA]</scope>
    <source>
        <strain evidence="3">ET1</strain>
    </source>
</reference>
<feature type="signal peptide" evidence="1">
    <location>
        <begin position="1"/>
        <end position="23"/>
    </location>
</feature>
<keyword evidence="1" id="KW-0732">Signal</keyword>
<dbReference type="AlphaFoldDB" id="A0A1L7V9R4"/>
<proteinExistence type="predicted"/>
<dbReference type="Proteomes" id="UP000183971">
    <property type="component" value="Unassembled WGS sequence"/>
</dbReference>